<comment type="similarity">
    <text evidence="2 9">Belongs to the Mediator complex subunit 14 family.</text>
</comment>
<evidence type="ECO:0000256" key="6">
    <source>
        <dbReference type="ARBA" id="ARBA00023163"/>
    </source>
</evidence>
<keyword evidence="6 9" id="KW-0804">Transcription</keyword>
<evidence type="ECO:0000256" key="2">
    <source>
        <dbReference type="ARBA" id="ARBA00007813"/>
    </source>
</evidence>
<dbReference type="VEuPathDB" id="FungiDB:JI435_145110"/>
<evidence type="ECO:0000256" key="8">
    <source>
        <dbReference type="ARBA" id="ARBA00032007"/>
    </source>
</evidence>
<dbReference type="InterPro" id="IPR013947">
    <property type="entry name" value="Mediator_Med14"/>
</dbReference>
<evidence type="ECO:0000259" key="12">
    <source>
        <dbReference type="Pfam" id="PF08638"/>
    </source>
</evidence>
<keyword evidence="10" id="KW-0175">Coiled coil</keyword>
<proteinExistence type="inferred from homology"/>
<comment type="function">
    <text evidence="9">Component of the Mediator complex, a coactivator involved in the regulated transcription of nearly all RNA polymerase II-dependent genes. Mediator functions as a bridge to convey information from gene-specific regulatory proteins to the basal RNA polymerase II transcription machinery. Mediator is recruited to promoters by direct interactions with regulatory proteins and serves as a scaffold for the assembly of a functional preinitiation complex with RNA polymerase II and the general transcription factors.</text>
</comment>
<protein>
    <recommendedName>
        <fullName evidence="3 9">Mediator of RNA polymerase II transcription subunit 14</fullName>
    </recommendedName>
    <alternativeName>
        <fullName evidence="8 9">Mediator complex subunit 14</fullName>
    </alternativeName>
</protein>
<dbReference type="OrthoDB" id="205099at2759"/>
<sequence>MNQDSGAAASLSNGENKKRSFEGKMVNGEPKTAPGTPTVNGAPSTGPGSALAVSAPLVPTPDALAELPPEIAHITQEHYHPLSTLLLRISQETYNDLSETLQAMAQMPLAPQTNGVMTNGAGAHRNAQENEEVNRRKKLLLMKFAQDNRAKFIKLLVLTEWGKKASANVARLIDLYAWATAQREHVDFLPGAIEAIKIYTNAAAERNPDIATAIEILSTGKAPWMPSLGYIPPEPISPEQALKLLRYVNTTMSIRLNVHESLPRHLQDWRIESGRTTFVMGKELEFDVISFSEDTSEQWWLVDLRLLFSPAPTITVNSHFFERVQMQANAISKEKGLVGLFDFFNNFVLTHKISVLRSQALALVRSEWAGSLKVENVHRELVVSYWTDRPTKKNWIELGISKNNTRKGKSSWRGQSLPSLNMRWFRQGVEVKDFKLDFDWHNLSFERVIKRIIACHASDILRSTHESLNPQLVAGSSLSDSEPADCKLQVSLGTSGNAATLSLEPVTGSYILQPATHVTARAEHAFNQGREPKVMANILTEVLAQTLHELVQKHAQQLGWHNINRPALPSDSVKSAVKLAVIRYAMYTPRGWSSTWALGNVVDATGSSWWIFEIGKNGTAIEHAEQIKMDRPDGSTLAITRSTLASLERVAVQLLSARVTVRQLEKEKKQFSLRYELGQQKSTAQAERVTRGLVLHVHTNDLLTSPPGEEPWLESNLAIICQGFRSGDRTIWHIVAGKMKTSVAADMQKLMAASPQKGFKFSADGSFRILLSTPFGQDILGELRGRLRDVNRLRSFATTLQKREMRLGSSSLQRVEFRYGPSSHVAAVSFGAEKEIAIEMSHKNPHHRVHKMLTDIANSHNQQLPGIFTGDANGLDRFCTTLLVTRPLVTALQALEANDANVNARNPATHVHSLFKYRLAYENPVCTFDVRVQPKDDKVYWFIEDNMKKHTPDLRPTPERYPTHQRLETLQEKLKEFFSSKGERWFGTRNGLVAEIDGVGEALSKLNECVLSCTMEGGYKAPPPLVLPAAQPQTQQPQAQQPQMTGQQQQQQQQIANQQRLQQQARQQQAQQQGQRRPPQQNQQQNGRPQMQNGRPPQQQQPQGRPNGRPGQGQDVITID</sequence>
<accession>A0A7U2I4P3</accession>
<dbReference type="GO" id="GO:0003712">
    <property type="term" value="F:transcription coregulator activity"/>
    <property type="evidence" value="ECO:0007669"/>
    <property type="project" value="UniProtKB-UniRule"/>
</dbReference>
<name>A0A7U2I4P3_PHANO</name>
<feature type="region of interest" description="Disordered" evidence="11">
    <location>
        <begin position="1"/>
        <end position="54"/>
    </location>
</feature>
<feature type="region of interest" description="Disordered" evidence="11">
    <location>
        <begin position="1024"/>
        <end position="1120"/>
    </location>
</feature>
<keyword evidence="7 9" id="KW-0539">Nucleus</keyword>
<feature type="domain" description="Mediator complex subunit MED14 N-terminal" evidence="12">
    <location>
        <begin position="80"/>
        <end position="289"/>
    </location>
</feature>
<evidence type="ECO:0000256" key="9">
    <source>
        <dbReference type="RuleBase" id="RU365082"/>
    </source>
</evidence>
<dbReference type="Pfam" id="PF08638">
    <property type="entry name" value="Med14"/>
    <property type="match status" value="1"/>
</dbReference>
<feature type="compositionally biased region" description="Polar residues" evidence="11">
    <location>
        <begin position="35"/>
        <end position="47"/>
    </location>
</feature>
<evidence type="ECO:0000256" key="10">
    <source>
        <dbReference type="SAM" id="Coils"/>
    </source>
</evidence>
<evidence type="ECO:0000256" key="11">
    <source>
        <dbReference type="SAM" id="MobiDB-lite"/>
    </source>
</evidence>
<keyword evidence="4 9" id="KW-0805">Transcription regulation</keyword>
<dbReference type="EMBL" id="CP069034">
    <property type="protein sequence ID" value="QRD01745.1"/>
    <property type="molecule type" value="Genomic_DNA"/>
</dbReference>
<evidence type="ECO:0000313" key="13">
    <source>
        <dbReference type="EMBL" id="QRD01745.1"/>
    </source>
</evidence>
<comment type="subcellular location">
    <subcellularLocation>
        <location evidence="1 9">Nucleus</location>
    </subcellularLocation>
</comment>
<dbReference type="GO" id="GO:0006357">
    <property type="term" value="P:regulation of transcription by RNA polymerase II"/>
    <property type="evidence" value="ECO:0007669"/>
    <property type="project" value="InterPro"/>
</dbReference>
<evidence type="ECO:0000256" key="4">
    <source>
        <dbReference type="ARBA" id="ARBA00023015"/>
    </source>
</evidence>
<evidence type="ECO:0000256" key="5">
    <source>
        <dbReference type="ARBA" id="ARBA00023159"/>
    </source>
</evidence>
<organism evidence="13 14">
    <name type="scientific">Phaeosphaeria nodorum (strain SN15 / ATCC MYA-4574 / FGSC 10173)</name>
    <name type="common">Glume blotch fungus</name>
    <name type="synonym">Parastagonospora nodorum</name>
    <dbReference type="NCBI Taxonomy" id="321614"/>
    <lineage>
        <taxon>Eukaryota</taxon>
        <taxon>Fungi</taxon>
        <taxon>Dikarya</taxon>
        <taxon>Ascomycota</taxon>
        <taxon>Pezizomycotina</taxon>
        <taxon>Dothideomycetes</taxon>
        <taxon>Pleosporomycetidae</taxon>
        <taxon>Pleosporales</taxon>
        <taxon>Pleosporineae</taxon>
        <taxon>Phaeosphaeriaceae</taxon>
        <taxon>Parastagonospora</taxon>
    </lineage>
</organism>
<dbReference type="InterPro" id="IPR055122">
    <property type="entry name" value="Med14_N"/>
</dbReference>
<dbReference type="PANTHER" id="PTHR12809:SF2">
    <property type="entry name" value="MEDIATOR OF RNA POLYMERASE II TRANSCRIPTION SUBUNIT 14"/>
    <property type="match status" value="1"/>
</dbReference>
<feature type="coiled-coil region" evidence="10">
    <location>
        <begin position="647"/>
        <end position="681"/>
    </location>
</feature>
<dbReference type="GO" id="GO:0016592">
    <property type="term" value="C:mediator complex"/>
    <property type="evidence" value="ECO:0007669"/>
    <property type="project" value="UniProtKB-UniRule"/>
</dbReference>
<dbReference type="PANTHER" id="PTHR12809">
    <property type="entry name" value="MEDIATOR COMPLEX SUBUNIT"/>
    <property type="match status" value="1"/>
</dbReference>
<dbReference type="Proteomes" id="UP000663193">
    <property type="component" value="Chromosome 12"/>
</dbReference>
<evidence type="ECO:0000256" key="1">
    <source>
        <dbReference type="ARBA" id="ARBA00004123"/>
    </source>
</evidence>
<reference evidence="14" key="1">
    <citation type="journal article" date="2021" name="BMC Genomics">
        <title>Chromosome-level genome assembly and manually-curated proteome of model necrotroph Parastagonospora nodorum Sn15 reveals a genome-wide trove of candidate effector homologs, and redundancy of virulence-related functions within an accessory chromosome.</title>
        <authorList>
            <person name="Bertazzoni S."/>
            <person name="Jones D.A.B."/>
            <person name="Phan H.T."/>
            <person name="Tan K.-C."/>
            <person name="Hane J.K."/>
        </authorList>
    </citation>
    <scope>NUCLEOTIDE SEQUENCE [LARGE SCALE GENOMIC DNA]</scope>
    <source>
        <strain evidence="14">SN15 / ATCC MYA-4574 / FGSC 10173)</strain>
    </source>
</reference>
<evidence type="ECO:0000256" key="3">
    <source>
        <dbReference type="ARBA" id="ARBA00019619"/>
    </source>
</evidence>
<keyword evidence="5 9" id="KW-0010">Activator</keyword>
<dbReference type="Pfam" id="PF26204">
    <property type="entry name" value="Med14_fung"/>
    <property type="match status" value="1"/>
</dbReference>
<evidence type="ECO:0000256" key="7">
    <source>
        <dbReference type="ARBA" id="ARBA00023242"/>
    </source>
</evidence>
<dbReference type="AlphaFoldDB" id="A0A7U2I4P3"/>
<keyword evidence="14" id="KW-1185">Reference proteome</keyword>
<feature type="compositionally biased region" description="Low complexity" evidence="11">
    <location>
        <begin position="1029"/>
        <end position="1114"/>
    </location>
</feature>
<comment type="subunit">
    <text evidence="9">Component of the Mediator complex.</text>
</comment>
<feature type="compositionally biased region" description="Polar residues" evidence="11">
    <location>
        <begin position="1"/>
        <end position="14"/>
    </location>
</feature>
<evidence type="ECO:0000313" key="14">
    <source>
        <dbReference type="Proteomes" id="UP000663193"/>
    </source>
</evidence>
<gene>
    <name evidence="13" type="ORF">JI435_145110</name>
</gene>